<name>A0A1M7S1U2_9RHOB</name>
<evidence type="ECO:0000256" key="1">
    <source>
        <dbReference type="SAM" id="MobiDB-lite"/>
    </source>
</evidence>
<keyword evidence="3" id="KW-1185">Reference proteome</keyword>
<feature type="compositionally biased region" description="Basic residues" evidence="1">
    <location>
        <begin position="42"/>
        <end position="55"/>
    </location>
</feature>
<feature type="compositionally biased region" description="Low complexity" evidence="1">
    <location>
        <begin position="23"/>
        <end position="41"/>
    </location>
</feature>
<evidence type="ECO:0000313" key="2">
    <source>
        <dbReference type="EMBL" id="SHN52441.1"/>
    </source>
</evidence>
<organism evidence="2 3">
    <name type="scientific">Oceanicella actignis</name>
    <dbReference type="NCBI Taxonomy" id="1189325"/>
    <lineage>
        <taxon>Bacteria</taxon>
        <taxon>Pseudomonadati</taxon>
        <taxon>Pseudomonadota</taxon>
        <taxon>Alphaproteobacteria</taxon>
        <taxon>Rhodobacterales</taxon>
        <taxon>Paracoccaceae</taxon>
        <taxon>Oceanicella</taxon>
    </lineage>
</organism>
<protein>
    <submittedName>
        <fullName evidence="2">Uncharacterized protein</fullName>
    </submittedName>
</protein>
<feature type="compositionally biased region" description="Basic residues" evidence="1">
    <location>
        <begin position="68"/>
        <end position="77"/>
    </location>
</feature>
<feature type="compositionally biased region" description="Low complexity" evidence="1">
    <location>
        <begin position="56"/>
        <end position="67"/>
    </location>
</feature>
<dbReference type="EMBL" id="FRDL01000001">
    <property type="protein sequence ID" value="SHN52441.1"/>
    <property type="molecule type" value="Genomic_DNA"/>
</dbReference>
<feature type="region of interest" description="Disordered" evidence="1">
    <location>
        <begin position="23"/>
        <end position="93"/>
    </location>
</feature>
<reference evidence="2 3" key="1">
    <citation type="submission" date="2016-12" db="EMBL/GenBank/DDBJ databases">
        <authorList>
            <person name="Song W.-J."/>
            <person name="Kurnit D.M."/>
        </authorList>
    </citation>
    <scope>NUCLEOTIDE SEQUENCE [LARGE SCALE GENOMIC DNA]</scope>
    <source>
        <strain evidence="2 3">CGMCC 1.10808</strain>
    </source>
</reference>
<dbReference type="Proteomes" id="UP000184066">
    <property type="component" value="Unassembled WGS sequence"/>
</dbReference>
<sequence length="294" mass="30956">MAIPSHQSRPCAGSTTNLGASIASSKAASTAACGSSPPGSALRRRGKGKSSRRTRASAASTARPSGPKNRRARRAGKKKSDPASHSGSTRTWLRRSCGRPCKAMSAPSIAAAGFLPPAIDTCSEPSSEAVNSPMRAEALRANKARALAASMSPLSLSISTISAPRQGRSPACAPLAPPGRDAPACRMQQMFAHDARPPRRRHQNEARRQTLARRVQRVQGLGHDLRRKADRNQQHLACALFSQRGSASTWPSPMLVPFPRCMSGSHRASSRMPGASAKSTVASPTMPPIACVAF</sequence>
<evidence type="ECO:0000313" key="3">
    <source>
        <dbReference type="Proteomes" id="UP000184066"/>
    </source>
</evidence>
<gene>
    <name evidence="2" type="ORF">SAMN05216200_101448</name>
</gene>
<proteinExistence type="predicted"/>
<dbReference type="AlphaFoldDB" id="A0A1M7S1U2"/>
<accession>A0A1M7S1U2</accession>